<accession>A0A9D1D485</accession>
<reference evidence="4" key="2">
    <citation type="journal article" date="2021" name="PeerJ">
        <title>Extensive microbial diversity within the chicken gut microbiome revealed by metagenomics and culture.</title>
        <authorList>
            <person name="Gilroy R."/>
            <person name="Ravi A."/>
            <person name="Getino M."/>
            <person name="Pursley I."/>
            <person name="Horton D.L."/>
            <person name="Alikhan N.F."/>
            <person name="Baker D."/>
            <person name="Gharbi K."/>
            <person name="Hall N."/>
            <person name="Watson M."/>
            <person name="Adriaenssens E.M."/>
            <person name="Foster-Nyarko E."/>
            <person name="Jarju S."/>
            <person name="Secka A."/>
            <person name="Antonio M."/>
            <person name="Oren A."/>
            <person name="Chaudhuri R.R."/>
            <person name="La Ragione R."/>
            <person name="Hildebrand F."/>
            <person name="Pallen M.J."/>
        </authorList>
    </citation>
    <scope>NUCLEOTIDE SEQUENCE</scope>
    <source>
        <strain evidence="4">ChiGjej1B1-2707</strain>
    </source>
</reference>
<dbReference type="InterPro" id="IPR009057">
    <property type="entry name" value="Homeodomain-like_sf"/>
</dbReference>
<comment type="caution">
    <text evidence="4">The sequence shown here is derived from an EMBL/GenBank/DDBJ whole genome shotgun (WGS) entry which is preliminary data.</text>
</comment>
<dbReference type="Pfam" id="PF00440">
    <property type="entry name" value="TetR_N"/>
    <property type="match status" value="1"/>
</dbReference>
<proteinExistence type="predicted"/>
<dbReference type="EMBL" id="DVGB01000043">
    <property type="protein sequence ID" value="HIR01292.1"/>
    <property type="molecule type" value="Genomic_DNA"/>
</dbReference>
<name>A0A9D1D485_9ACTN</name>
<dbReference type="Proteomes" id="UP000824261">
    <property type="component" value="Unassembled WGS sequence"/>
</dbReference>
<dbReference type="SUPFAM" id="SSF46689">
    <property type="entry name" value="Homeodomain-like"/>
    <property type="match status" value="1"/>
</dbReference>
<keyword evidence="1 2" id="KW-0238">DNA-binding</keyword>
<feature type="DNA-binding region" description="H-T-H motif" evidence="2">
    <location>
        <begin position="36"/>
        <end position="55"/>
    </location>
</feature>
<dbReference type="AlphaFoldDB" id="A0A9D1D485"/>
<reference evidence="4" key="1">
    <citation type="submission" date="2020-10" db="EMBL/GenBank/DDBJ databases">
        <authorList>
            <person name="Gilroy R."/>
        </authorList>
    </citation>
    <scope>NUCLEOTIDE SEQUENCE</scope>
    <source>
        <strain evidence="4">ChiGjej1B1-2707</strain>
    </source>
</reference>
<sequence>MPEEKKRARRDPEGRKRAIVLAAAELISREGTRKLTHRRVAEMAGVPLGSTTQYFSSIDELRRAGLAELAHQVEEDYGGMFQRIKERGGTADAFADELIAYLEDTEQVNTDAAFVAAAVHDPAIRDLYRKACNSVIEQSLPFMTETQAKAFMVYIDGLTMDACLLEKPINQAHVRFAIRAIMEAPSYPDDPSPGR</sequence>
<dbReference type="InterPro" id="IPR001647">
    <property type="entry name" value="HTH_TetR"/>
</dbReference>
<evidence type="ECO:0000256" key="1">
    <source>
        <dbReference type="ARBA" id="ARBA00023125"/>
    </source>
</evidence>
<dbReference type="PROSITE" id="PS50977">
    <property type="entry name" value="HTH_TETR_2"/>
    <property type="match status" value="1"/>
</dbReference>
<feature type="domain" description="HTH tetR-type" evidence="3">
    <location>
        <begin position="13"/>
        <end position="73"/>
    </location>
</feature>
<evidence type="ECO:0000256" key="2">
    <source>
        <dbReference type="PROSITE-ProRule" id="PRU00335"/>
    </source>
</evidence>
<evidence type="ECO:0000313" key="5">
    <source>
        <dbReference type="Proteomes" id="UP000824261"/>
    </source>
</evidence>
<evidence type="ECO:0000313" key="4">
    <source>
        <dbReference type="EMBL" id="HIR01292.1"/>
    </source>
</evidence>
<dbReference type="GO" id="GO:0003677">
    <property type="term" value="F:DNA binding"/>
    <property type="evidence" value="ECO:0007669"/>
    <property type="project" value="UniProtKB-UniRule"/>
</dbReference>
<organism evidence="4 5">
    <name type="scientific">Candidatus Aveggerthella stercoripullorum</name>
    <dbReference type="NCBI Taxonomy" id="2840688"/>
    <lineage>
        <taxon>Bacteria</taxon>
        <taxon>Bacillati</taxon>
        <taxon>Actinomycetota</taxon>
        <taxon>Coriobacteriia</taxon>
        <taxon>Eggerthellales</taxon>
        <taxon>Eggerthellaceae</taxon>
        <taxon>Eggerthellaceae incertae sedis</taxon>
        <taxon>Candidatus Aveggerthella</taxon>
    </lineage>
</organism>
<protein>
    <submittedName>
        <fullName evidence="4">TetR family transcriptional regulator</fullName>
    </submittedName>
</protein>
<gene>
    <name evidence="4" type="ORF">IAA69_03410</name>
</gene>
<evidence type="ECO:0000259" key="3">
    <source>
        <dbReference type="PROSITE" id="PS50977"/>
    </source>
</evidence>
<dbReference type="Gene3D" id="1.10.357.10">
    <property type="entry name" value="Tetracycline Repressor, domain 2"/>
    <property type="match status" value="1"/>
</dbReference>